<sequence>MNSQQIRKLPGVKKEFPFVKSKIDNRKTVPAQSADQQTIKSLAAEFLRPVFIYILTRACKMSSLENQQILEQLSAQVRVVQAEVSEASPTPRETTGTEPYSRRCTRSSTDGEFEPELFFKVLTVVSKNFDLISKPKPTATKVIELNAAGLGEITVELSDDDSSTMSASVMPIEVPYWVSDLHHLEFVTVPGVFYPSLQRSSNFTCS</sequence>
<dbReference type="AlphaFoldDB" id="E9HVR2"/>
<feature type="region of interest" description="Disordered" evidence="1">
    <location>
        <begin position="83"/>
        <end position="109"/>
    </location>
</feature>
<name>E9HVR2_DAPPU</name>
<reference evidence="2 3" key="1">
    <citation type="journal article" date="2011" name="Science">
        <title>The ecoresponsive genome of Daphnia pulex.</title>
        <authorList>
            <person name="Colbourne J.K."/>
            <person name="Pfrender M.E."/>
            <person name="Gilbert D."/>
            <person name="Thomas W.K."/>
            <person name="Tucker A."/>
            <person name="Oakley T.H."/>
            <person name="Tokishita S."/>
            <person name="Aerts A."/>
            <person name="Arnold G.J."/>
            <person name="Basu M.K."/>
            <person name="Bauer D.J."/>
            <person name="Caceres C.E."/>
            <person name="Carmel L."/>
            <person name="Casola C."/>
            <person name="Choi J.H."/>
            <person name="Detter J.C."/>
            <person name="Dong Q."/>
            <person name="Dusheyko S."/>
            <person name="Eads B.D."/>
            <person name="Frohlich T."/>
            <person name="Geiler-Samerotte K.A."/>
            <person name="Gerlach D."/>
            <person name="Hatcher P."/>
            <person name="Jogdeo S."/>
            <person name="Krijgsveld J."/>
            <person name="Kriventseva E.V."/>
            <person name="Kultz D."/>
            <person name="Laforsch C."/>
            <person name="Lindquist E."/>
            <person name="Lopez J."/>
            <person name="Manak J.R."/>
            <person name="Muller J."/>
            <person name="Pangilinan J."/>
            <person name="Patwardhan R.P."/>
            <person name="Pitluck S."/>
            <person name="Pritham E.J."/>
            <person name="Rechtsteiner A."/>
            <person name="Rho M."/>
            <person name="Rogozin I.B."/>
            <person name="Sakarya O."/>
            <person name="Salamov A."/>
            <person name="Schaack S."/>
            <person name="Shapiro H."/>
            <person name="Shiga Y."/>
            <person name="Skalitzky C."/>
            <person name="Smith Z."/>
            <person name="Souvorov A."/>
            <person name="Sung W."/>
            <person name="Tang Z."/>
            <person name="Tsuchiya D."/>
            <person name="Tu H."/>
            <person name="Vos H."/>
            <person name="Wang M."/>
            <person name="Wolf Y.I."/>
            <person name="Yamagata H."/>
            <person name="Yamada T."/>
            <person name="Ye Y."/>
            <person name="Shaw J.R."/>
            <person name="Andrews J."/>
            <person name="Crease T.J."/>
            <person name="Tang H."/>
            <person name="Lucas S.M."/>
            <person name="Robertson H.M."/>
            <person name="Bork P."/>
            <person name="Koonin E.V."/>
            <person name="Zdobnov E.M."/>
            <person name="Grigoriev I.V."/>
            <person name="Lynch M."/>
            <person name="Boore J.L."/>
        </authorList>
    </citation>
    <scope>NUCLEOTIDE SEQUENCE [LARGE SCALE GENOMIC DNA]</scope>
</reference>
<keyword evidence="3" id="KW-1185">Reference proteome</keyword>
<dbReference type="HOGENOM" id="CLU_115558_0_0_1"/>
<dbReference type="KEGG" id="dpx:DAPPUDRAFT_266910"/>
<dbReference type="Proteomes" id="UP000000305">
    <property type="component" value="Unassembled WGS sequence"/>
</dbReference>
<gene>
    <name evidence="2" type="ORF">DAPPUDRAFT_266910</name>
</gene>
<organism evidence="2 3">
    <name type="scientific">Daphnia pulex</name>
    <name type="common">Water flea</name>
    <dbReference type="NCBI Taxonomy" id="6669"/>
    <lineage>
        <taxon>Eukaryota</taxon>
        <taxon>Metazoa</taxon>
        <taxon>Ecdysozoa</taxon>
        <taxon>Arthropoda</taxon>
        <taxon>Crustacea</taxon>
        <taxon>Branchiopoda</taxon>
        <taxon>Diplostraca</taxon>
        <taxon>Cladocera</taxon>
        <taxon>Anomopoda</taxon>
        <taxon>Daphniidae</taxon>
        <taxon>Daphnia</taxon>
    </lineage>
</organism>
<dbReference type="EMBL" id="GL732868">
    <property type="protein sequence ID" value="EFX64169.1"/>
    <property type="molecule type" value="Genomic_DNA"/>
</dbReference>
<proteinExistence type="predicted"/>
<evidence type="ECO:0000313" key="3">
    <source>
        <dbReference type="Proteomes" id="UP000000305"/>
    </source>
</evidence>
<evidence type="ECO:0000256" key="1">
    <source>
        <dbReference type="SAM" id="MobiDB-lite"/>
    </source>
</evidence>
<feature type="compositionally biased region" description="Polar residues" evidence="1">
    <location>
        <begin position="87"/>
        <end position="98"/>
    </location>
</feature>
<dbReference type="InParanoid" id="E9HVR2"/>
<protein>
    <submittedName>
        <fullName evidence="2">Uncharacterized protein</fullName>
    </submittedName>
</protein>
<accession>E9HVR2</accession>
<evidence type="ECO:0000313" key="2">
    <source>
        <dbReference type="EMBL" id="EFX64169.1"/>
    </source>
</evidence>